<feature type="binding site" evidence="10">
    <location>
        <position position="366"/>
    </location>
    <ligand>
        <name>thiamine diphosphate</name>
        <dbReference type="ChEBI" id="CHEBI:58937"/>
    </ligand>
</feature>
<feature type="binding site" evidence="10">
    <location>
        <position position="175"/>
    </location>
    <ligand>
        <name>Mg(2+)</name>
        <dbReference type="ChEBI" id="CHEBI:18420"/>
    </ligand>
</feature>
<feature type="binding site" evidence="10">
    <location>
        <begin position="147"/>
        <end position="148"/>
    </location>
    <ligand>
        <name>thiamine diphosphate</name>
        <dbReference type="ChEBI" id="CHEBI:58937"/>
    </ligand>
</feature>
<keyword evidence="13" id="KW-1185">Reference proteome</keyword>
<dbReference type="CDD" id="cd02007">
    <property type="entry name" value="TPP_DXS"/>
    <property type="match status" value="1"/>
</dbReference>
<dbReference type="SUPFAM" id="SSF52922">
    <property type="entry name" value="TK C-terminal domain-like"/>
    <property type="match status" value="1"/>
</dbReference>
<dbReference type="PANTHER" id="PTHR43322:SF5">
    <property type="entry name" value="1-DEOXY-D-XYLULOSE-5-PHOSPHATE SYNTHASE, CHLOROPLASTIC"/>
    <property type="match status" value="1"/>
</dbReference>
<evidence type="ECO:0000256" key="6">
    <source>
        <dbReference type="ARBA" id="ARBA00022842"/>
    </source>
</evidence>
<comment type="cofactor">
    <cofactor evidence="10">
        <name>thiamine diphosphate</name>
        <dbReference type="ChEBI" id="CHEBI:58937"/>
    </cofactor>
    <text evidence="10">Binds 1 thiamine pyrophosphate per subunit.</text>
</comment>
<dbReference type="HAMAP" id="MF_00315">
    <property type="entry name" value="DXP_synth"/>
    <property type="match status" value="1"/>
</dbReference>
<feature type="binding site" evidence="10">
    <location>
        <position position="287"/>
    </location>
    <ligand>
        <name>thiamine diphosphate</name>
        <dbReference type="ChEBI" id="CHEBI:58937"/>
    </ligand>
</feature>
<evidence type="ECO:0000256" key="1">
    <source>
        <dbReference type="ARBA" id="ARBA00004980"/>
    </source>
</evidence>
<evidence type="ECO:0000256" key="4">
    <source>
        <dbReference type="ARBA" id="ARBA00022679"/>
    </source>
</evidence>
<keyword evidence="6 10" id="KW-0460">Magnesium</keyword>
<dbReference type="Pfam" id="PF13292">
    <property type="entry name" value="DXP_synthase_N"/>
    <property type="match status" value="1"/>
</dbReference>
<feature type="binding site" evidence="10">
    <location>
        <position position="175"/>
    </location>
    <ligand>
        <name>thiamine diphosphate</name>
        <dbReference type="ChEBI" id="CHEBI:58937"/>
    </ligand>
</feature>
<dbReference type="InterPro" id="IPR020826">
    <property type="entry name" value="Transketolase_BS"/>
</dbReference>
<comment type="pathway">
    <text evidence="1 10">Metabolic intermediate biosynthesis; 1-deoxy-D-xylulose 5-phosphate biosynthesis; 1-deoxy-D-xylulose 5-phosphate from D-glyceraldehyde 3-phosphate and pyruvate: step 1/1.</text>
</comment>
<organism evidence="12 13">
    <name type="scientific">Peptostreptococcus equinus</name>
    <dbReference type="NCBI Taxonomy" id="3003601"/>
    <lineage>
        <taxon>Bacteria</taxon>
        <taxon>Bacillati</taxon>
        <taxon>Bacillota</taxon>
        <taxon>Clostridia</taxon>
        <taxon>Peptostreptococcales</taxon>
        <taxon>Peptostreptococcaceae</taxon>
        <taxon>Peptostreptococcus</taxon>
    </lineage>
</organism>
<dbReference type="PROSITE" id="PS00802">
    <property type="entry name" value="TRANSKETOLASE_2"/>
    <property type="match status" value="1"/>
</dbReference>
<evidence type="ECO:0000313" key="12">
    <source>
        <dbReference type="EMBL" id="WAW15621.1"/>
    </source>
</evidence>
<dbReference type="Pfam" id="PF02779">
    <property type="entry name" value="Transket_pyr"/>
    <property type="match status" value="1"/>
</dbReference>
<dbReference type="RefSeq" id="WP_269312296.1">
    <property type="nucleotide sequence ID" value="NZ_CP114052.1"/>
</dbReference>
<feature type="binding site" evidence="10">
    <location>
        <position position="146"/>
    </location>
    <ligand>
        <name>Mg(2+)</name>
        <dbReference type="ChEBI" id="CHEBI:18420"/>
    </ligand>
</feature>
<name>A0ABY7JRZ4_9FIRM</name>
<dbReference type="NCBIfam" id="NF003933">
    <property type="entry name" value="PRK05444.2-2"/>
    <property type="match status" value="1"/>
</dbReference>
<comment type="subunit">
    <text evidence="3 10">Homodimer.</text>
</comment>
<comment type="function">
    <text evidence="10">Catalyzes the acyloin condensation reaction between C atoms 2 and 3 of pyruvate and glyceraldehyde 3-phosphate to yield 1-deoxy-D-xylulose-5-phosphate (DXP).</text>
</comment>
<evidence type="ECO:0000259" key="11">
    <source>
        <dbReference type="SMART" id="SM00861"/>
    </source>
</evidence>
<dbReference type="Gene3D" id="3.40.50.970">
    <property type="match status" value="2"/>
</dbReference>
<evidence type="ECO:0000256" key="5">
    <source>
        <dbReference type="ARBA" id="ARBA00022723"/>
    </source>
</evidence>
<comment type="catalytic activity">
    <reaction evidence="10">
        <text>D-glyceraldehyde 3-phosphate + pyruvate + H(+) = 1-deoxy-D-xylulose 5-phosphate + CO2</text>
        <dbReference type="Rhea" id="RHEA:12605"/>
        <dbReference type="ChEBI" id="CHEBI:15361"/>
        <dbReference type="ChEBI" id="CHEBI:15378"/>
        <dbReference type="ChEBI" id="CHEBI:16526"/>
        <dbReference type="ChEBI" id="CHEBI:57792"/>
        <dbReference type="ChEBI" id="CHEBI:59776"/>
        <dbReference type="EC" id="2.2.1.7"/>
    </reaction>
</comment>
<proteinExistence type="inferred from homology"/>
<dbReference type="InterPro" id="IPR033248">
    <property type="entry name" value="Transketolase_C"/>
</dbReference>
<evidence type="ECO:0000313" key="13">
    <source>
        <dbReference type="Proteomes" id="UP001164187"/>
    </source>
</evidence>
<keyword evidence="8 10" id="KW-0786">Thiamine pyrophosphate</keyword>
<evidence type="ECO:0000256" key="3">
    <source>
        <dbReference type="ARBA" id="ARBA00011738"/>
    </source>
</evidence>
<dbReference type="Gene3D" id="3.40.50.920">
    <property type="match status" value="1"/>
</dbReference>
<evidence type="ECO:0000256" key="9">
    <source>
        <dbReference type="ARBA" id="ARBA00023229"/>
    </source>
</evidence>
<comment type="cofactor">
    <cofactor evidence="10">
        <name>Mg(2+)</name>
        <dbReference type="ChEBI" id="CHEBI:18420"/>
    </cofactor>
    <text evidence="10">Binds 1 Mg(2+) ion per subunit.</text>
</comment>
<dbReference type="InterPro" id="IPR049557">
    <property type="entry name" value="Transketolase_CS"/>
</dbReference>
<feature type="binding site" evidence="10">
    <location>
        <position position="74"/>
    </location>
    <ligand>
        <name>thiamine diphosphate</name>
        <dbReference type="ChEBI" id="CHEBI:58937"/>
    </ligand>
</feature>
<keyword evidence="7 10" id="KW-0784">Thiamine biosynthesis</keyword>
<dbReference type="GO" id="GO:0008661">
    <property type="term" value="F:1-deoxy-D-xylulose-5-phosphate synthase activity"/>
    <property type="evidence" value="ECO:0007669"/>
    <property type="project" value="UniProtKB-EC"/>
</dbReference>
<keyword evidence="5 10" id="KW-0479">Metal-binding</keyword>
<dbReference type="Pfam" id="PF02780">
    <property type="entry name" value="Transketolase_C"/>
    <property type="match status" value="1"/>
</dbReference>
<dbReference type="EC" id="2.2.1.7" evidence="10"/>
<dbReference type="SUPFAM" id="SSF52518">
    <property type="entry name" value="Thiamin diphosphate-binding fold (THDP-binding)"/>
    <property type="match status" value="1"/>
</dbReference>
<dbReference type="EMBL" id="CP114052">
    <property type="protein sequence ID" value="WAW15621.1"/>
    <property type="molecule type" value="Genomic_DNA"/>
</dbReference>
<dbReference type="PROSITE" id="PS00801">
    <property type="entry name" value="TRANSKETOLASE_1"/>
    <property type="match status" value="1"/>
</dbReference>
<dbReference type="Proteomes" id="UP001164187">
    <property type="component" value="Chromosome"/>
</dbReference>
<dbReference type="InterPro" id="IPR005475">
    <property type="entry name" value="Transketolase-like_Pyr-bd"/>
</dbReference>
<feature type="domain" description="Transketolase-like pyrimidine-binding" evidence="11">
    <location>
        <begin position="315"/>
        <end position="479"/>
    </location>
</feature>
<evidence type="ECO:0000256" key="10">
    <source>
        <dbReference type="HAMAP-Rule" id="MF_00315"/>
    </source>
</evidence>
<dbReference type="InterPro" id="IPR005477">
    <property type="entry name" value="Dxylulose-5-P_synthase"/>
</dbReference>
<keyword evidence="4 10" id="KW-0808">Transferase</keyword>
<feature type="binding site" evidence="10">
    <location>
        <begin position="115"/>
        <end position="117"/>
    </location>
    <ligand>
        <name>thiamine diphosphate</name>
        <dbReference type="ChEBI" id="CHEBI:58937"/>
    </ligand>
</feature>
<evidence type="ECO:0000256" key="8">
    <source>
        <dbReference type="ARBA" id="ARBA00023052"/>
    </source>
</evidence>
<gene>
    <name evidence="10 12" type="primary">dxs</name>
    <name evidence="12" type="ORF">O0R46_04015</name>
</gene>
<dbReference type="PANTHER" id="PTHR43322">
    <property type="entry name" value="1-D-DEOXYXYLULOSE 5-PHOSPHATE SYNTHASE-RELATED"/>
    <property type="match status" value="1"/>
</dbReference>
<evidence type="ECO:0000256" key="7">
    <source>
        <dbReference type="ARBA" id="ARBA00022977"/>
    </source>
</evidence>
<evidence type="ECO:0000256" key="2">
    <source>
        <dbReference type="ARBA" id="ARBA00011081"/>
    </source>
</evidence>
<dbReference type="InterPro" id="IPR009014">
    <property type="entry name" value="Transketo_C/PFOR_II"/>
</dbReference>
<comment type="similarity">
    <text evidence="2 10">Belongs to the transketolase family. DXPS subfamily.</text>
</comment>
<dbReference type="InterPro" id="IPR029061">
    <property type="entry name" value="THDP-binding"/>
</dbReference>
<dbReference type="CDD" id="cd07033">
    <property type="entry name" value="TPP_PYR_DXS_TK_like"/>
    <property type="match status" value="1"/>
</dbReference>
<accession>A0ABY7JRZ4</accession>
<keyword evidence="9 10" id="KW-0414">Isoprene biosynthesis</keyword>
<protein>
    <recommendedName>
        <fullName evidence="10">1-deoxy-D-xylulose-5-phosphate synthase</fullName>
        <ecNumber evidence="10">2.2.1.7</ecNumber>
    </recommendedName>
    <alternativeName>
        <fullName evidence="10">1-deoxyxylulose-5-phosphate synthase</fullName>
        <shortName evidence="10">DXP synthase</shortName>
        <shortName evidence="10">DXPS</shortName>
    </alternativeName>
</protein>
<reference evidence="12" key="1">
    <citation type="submission" date="2022-12" db="EMBL/GenBank/DDBJ databases">
        <title>Peptostreptococcus.</title>
        <authorList>
            <person name="Lee S.H."/>
        </authorList>
    </citation>
    <scope>NUCLEOTIDE SEQUENCE</scope>
    <source>
        <strain evidence="12">CBA3647</strain>
    </source>
</reference>
<sequence length="640" mass="71449">MYNFLDGVNSPNDIKKLNIKELEILAKDIRKFLVKNVSNTGGHLASNLGVVELTLALHKVFECPKDKFVWDVGHQTYVHKIITGRKRNFSTLRQYKGLSGFPKECESEYDMFDTGHSSTSVSAGLGMAVARDIKNEDYDVISIIGDGAFTGGMAMEAMNNLGFLKKNMVVVFNDNEMSIDKNTGAFSAYMSKIIHNTDTLSFKDRIDKIMNMTQVGGKISQKANKLTETLISSISPQECGLIDAMGIRYIGPIDGHDLSELIETFECLKYIDGPKFVHIKTVKGKGYKYAELTPEKYHGVGKFDYKVGVESSSKRSISAVVGQTLSQMAGYNDKIVAITAAMPSGTGLNYFEERHPNRYFDVGIAEQHAVTFAAGLSKMGMKPYFAVYSTFLQRAYDQLIHDVSINSRPVTFLIDRAGLVGNDGETHHGQFDLSYLNPIPNITVMAPKDTEELINMIKLSERIDSTVAIRYPRGNEYKFEASKYEFIDEYESEELSYYTIGKPEKIYDVFIDSTKRVCIFSIGNMLDDVCQAVANILKTSDDYSFKIYNARYLKPMDEEIYINAIQDADIVISVEDNVKTGGFSSNIEKIMSENNVYKELIKIAIPDAFVAHGSVDELKEEIGLSSRAIEKAISGIKSNI</sequence>
<dbReference type="NCBIfam" id="TIGR00204">
    <property type="entry name" value="dxs"/>
    <property type="match status" value="1"/>
</dbReference>
<dbReference type="SMART" id="SM00861">
    <property type="entry name" value="Transket_pyr"/>
    <property type="match status" value="1"/>
</dbReference>